<name>A0A9W7L9T9_9STRA</name>
<feature type="region of interest" description="Disordered" evidence="1">
    <location>
        <begin position="144"/>
        <end position="191"/>
    </location>
</feature>
<comment type="caution">
    <text evidence="2">The sequence shown here is derived from an EMBL/GenBank/DDBJ whole genome shotgun (WGS) entry which is preliminary data.</text>
</comment>
<evidence type="ECO:0000313" key="3">
    <source>
        <dbReference type="Proteomes" id="UP001165065"/>
    </source>
</evidence>
<dbReference type="InterPro" id="IPR013083">
    <property type="entry name" value="Znf_RING/FYVE/PHD"/>
</dbReference>
<reference evidence="3" key="1">
    <citation type="journal article" date="2023" name="Commun. Biol.">
        <title>Genome analysis of Parmales, the sister group of diatoms, reveals the evolutionary specialization of diatoms from phago-mixotrophs to photoautotrophs.</title>
        <authorList>
            <person name="Ban H."/>
            <person name="Sato S."/>
            <person name="Yoshikawa S."/>
            <person name="Yamada K."/>
            <person name="Nakamura Y."/>
            <person name="Ichinomiya M."/>
            <person name="Sato N."/>
            <person name="Blanc-Mathieu R."/>
            <person name="Endo H."/>
            <person name="Kuwata A."/>
            <person name="Ogata H."/>
        </authorList>
    </citation>
    <scope>NUCLEOTIDE SEQUENCE [LARGE SCALE GENOMIC DNA]</scope>
</reference>
<feature type="compositionally biased region" description="Acidic residues" evidence="1">
    <location>
        <begin position="168"/>
        <end position="188"/>
    </location>
</feature>
<dbReference type="OrthoDB" id="196490at2759"/>
<accession>A0A9W7L9T9</accession>
<organism evidence="2 3">
    <name type="scientific">Triparma columacea</name>
    <dbReference type="NCBI Taxonomy" id="722753"/>
    <lineage>
        <taxon>Eukaryota</taxon>
        <taxon>Sar</taxon>
        <taxon>Stramenopiles</taxon>
        <taxon>Ochrophyta</taxon>
        <taxon>Bolidophyceae</taxon>
        <taxon>Parmales</taxon>
        <taxon>Triparmaceae</taxon>
        <taxon>Triparma</taxon>
    </lineage>
</organism>
<evidence type="ECO:0000313" key="2">
    <source>
        <dbReference type="EMBL" id="GMI40582.1"/>
    </source>
</evidence>
<keyword evidence="3" id="KW-1185">Reference proteome</keyword>
<dbReference type="AlphaFoldDB" id="A0A9W7L9T9"/>
<feature type="compositionally biased region" description="Low complexity" evidence="1">
    <location>
        <begin position="156"/>
        <end position="166"/>
    </location>
</feature>
<dbReference type="Proteomes" id="UP001165065">
    <property type="component" value="Unassembled WGS sequence"/>
</dbReference>
<gene>
    <name evidence="2" type="ORF">TrCOL_g3629</name>
</gene>
<protein>
    <recommendedName>
        <fullName evidence="4">Zinc finger protein</fullName>
    </recommendedName>
</protein>
<evidence type="ECO:0000256" key="1">
    <source>
        <dbReference type="SAM" id="MobiDB-lite"/>
    </source>
</evidence>
<dbReference type="Gene3D" id="3.30.40.10">
    <property type="entry name" value="Zinc/RING finger domain, C3HC4 (zinc finger)"/>
    <property type="match status" value="1"/>
</dbReference>
<sequence>MTESIEHTPRDDEGEDSFKYYCPLCMSYYKDTLVTICCNNYTCHSCGFKYIASKISAHVKHGFSSSKMESVNCAHCMQTMGASVGMYRCVGEDEEVRSYKDDEHASNSPCYYHGEKEKVMIGDGFDTLKRKMISFNEEASFAGDKDGVLEGESDTEGSGSSDTQDSFVFEDDLSDKDFEQEEEEEEGEVSVAEEVWKGILQGVVKIRVGRVAE</sequence>
<evidence type="ECO:0008006" key="4">
    <source>
        <dbReference type="Google" id="ProtNLM"/>
    </source>
</evidence>
<dbReference type="EMBL" id="BRYA01001224">
    <property type="protein sequence ID" value="GMI40582.1"/>
    <property type="molecule type" value="Genomic_DNA"/>
</dbReference>
<proteinExistence type="predicted"/>